<dbReference type="RefSeq" id="WP_132489780.1">
    <property type="nucleotide sequence ID" value="NZ_SMKW01000040.1"/>
</dbReference>
<dbReference type="Proteomes" id="UP000294947">
    <property type="component" value="Unassembled WGS sequence"/>
</dbReference>
<name>A0A4R4YH91_9PSEU</name>
<reference evidence="2 3" key="1">
    <citation type="submission" date="2019-03" db="EMBL/GenBank/DDBJ databases">
        <title>Draft genome sequences of novel Actinobacteria.</title>
        <authorList>
            <person name="Sahin N."/>
            <person name="Ay H."/>
            <person name="Saygin H."/>
        </authorList>
    </citation>
    <scope>NUCLEOTIDE SEQUENCE [LARGE SCALE GENOMIC DNA]</scope>
    <source>
        <strain evidence="2 3">7K502</strain>
    </source>
</reference>
<dbReference type="InterPro" id="IPR000073">
    <property type="entry name" value="AB_hydrolase_1"/>
</dbReference>
<dbReference type="PANTHER" id="PTHR43433:SF10">
    <property type="entry name" value="AB HYDROLASE-1 DOMAIN-CONTAINING PROTEIN"/>
    <property type="match status" value="1"/>
</dbReference>
<dbReference type="Pfam" id="PF12697">
    <property type="entry name" value="Abhydrolase_6"/>
    <property type="match status" value="1"/>
</dbReference>
<dbReference type="OrthoDB" id="9800988at2"/>
<dbReference type="Gene3D" id="3.40.50.1820">
    <property type="entry name" value="alpha/beta hydrolase"/>
    <property type="match status" value="1"/>
</dbReference>
<proteinExistence type="predicted"/>
<dbReference type="InterPro" id="IPR050471">
    <property type="entry name" value="AB_hydrolase"/>
</dbReference>
<keyword evidence="2" id="KW-0378">Hydrolase</keyword>
<dbReference type="EMBL" id="SMKW01000040">
    <property type="protein sequence ID" value="TDD43374.1"/>
    <property type="molecule type" value="Genomic_DNA"/>
</dbReference>
<dbReference type="SUPFAM" id="SSF53474">
    <property type="entry name" value="alpha/beta-Hydrolases"/>
    <property type="match status" value="1"/>
</dbReference>
<feature type="domain" description="AB hydrolase-1" evidence="1">
    <location>
        <begin position="33"/>
        <end position="267"/>
    </location>
</feature>
<comment type="caution">
    <text evidence="2">The sequence shown here is derived from an EMBL/GenBank/DDBJ whole genome shotgun (WGS) entry which is preliminary data.</text>
</comment>
<dbReference type="PANTHER" id="PTHR43433">
    <property type="entry name" value="HYDROLASE, ALPHA/BETA FOLD FAMILY PROTEIN"/>
    <property type="match status" value="1"/>
</dbReference>
<accession>A0A4R4YH91</accession>
<evidence type="ECO:0000259" key="1">
    <source>
        <dbReference type="Pfam" id="PF12697"/>
    </source>
</evidence>
<sequence length="291" mass="30378">MDVPEPTRLGLHELADGRRLAWGEWGAADGVAVLLCPGAATSRRLGFGADAVDALGIRLISVDRPGLGASDPAPGRTLRDWADDIAEFAAGRGIDDLAVVGYSAGGPFALACAAAGVASRAAVVAGADEFAVLGDALPGDLRDMVGAVAADPAAAEESFAEFGSPEALWKLIVAFSPETDLAVYRNPRFERAFRRAMADGFAQGAAGYARDTALAMSRWPFAAEEIRVPVDLWYGRLDTSPSHSPDFGATLARRIPGARHHVVPDAGGALLWTHAEQILRSLLDPWAPTGG</sequence>
<protein>
    <submittedName>
        <fullName evidence="2">Alpha/beta hydrolase</fullName>
    </submittedName>
</protein>
<gene>
    <name evidence="2" type="ORF">E1288_26920</name>
</gene>
<organism evidence="2 3">
    <name type="scientific">Saccharopolyspora elongata</name>
    <dbReference type="NCBI Taxonomy" id="2530387"/>
    <lineage>
        <taxon>Bacteria</taxon>
        <taxon>Bacillati</taxon>
        <taxon>Actinomycetota</taxon>
        <taxon>Actinomycetes</taxon>
        <taxon>Pseudonocardiales</taxon>
        <taxon>Pseudonocardiaceae</taxon>
        <taxon>Saccharopolyspora</taxon>
    </lineage>
</organism>
<dbReference type="InterPro" id="IPR029058">
    <property type="entry name" value="AB_hydrolase_fold"/>
</dbReference>
<keyword evidence="3" id="KW-1185">Reference proteome</keyword>
<dbReference type="GO" id="GO:0016787">
    <property type="term" value="F:hydrolase activity"/>
    <property type="evidence" value="ECO:0007669"/>
    <property type="project" value="UniProtKB-KW"/>
</dbReference>
<evidence type="ECO:0000313" key="2">
    <source>
        <dbReference type="EMBL" id="TDD43374.1"/>
    </source>
</evidence>
<evidence type="ECO:0000313" key="3">
    <source>
        <dbReference type="Proteomes" id="UP000294947"/>
    </source>
</evidence>
<dbReference type="AlphaFoldDB" id="A0A4R4YH91"/>